<dbReference type="InterPro" id="IPR015928">
    <property type="entry name" value="Aconitase/3IPM_dehydase_swvl"/>
</dbReference>
<comment type="pathway">
    <text evidence="3">Amino-acid biosynthesis; L-leucine biosynthesis; L-leucine from 3-methyl-2-oxobutanoate: step 2/4.</text>
</comment>
<comment type="caution">
    <text evidence="5">The sequence shown here is derived from an EMBL/GenBank/DDBJ whole genome shotgun (WGS) entry which is preliminary data.</text>
</comment>
<dbReference type="Gene3D" id="3.20.19.10">
    <property type="entry name" value="Aconitase, domain 4"/>
    <property type="match status" value="1"/>
</dbReference>
<comment type="similarity">
    <text evidence="1 3">Belongs to the LeuD family. LeuD type 2 subfamily.</text>
</comment>
<dbReference type="GO" id="GO:0009098">
    <property type="term" value="P:L-leucine biosynthetic process"/>
    <property type="evidence" value="ECO:0007669"/>
    <property type="project" value="UniProtKB-UniRule"/>
</dbReference>
<sequence length="166" mass="18808">MILKGRVWRFGDNISTDHIAPGRYFHLRSNLKELAKHVLEDAREDFAQKIEKGDIIVGGQNFGLGSSREHAPRIIKVAGISCVIAKSFARIFYRNSINIGLPVIELKEIDEINEGDILEIDTEKGIIKNITQEKIYTFIPFPKFINSILEIGGIDEYIKKYGNYGV</sequence>
<evidence type="ECO:0000313" key="5">
    <source>
        <dbReference type="EMBL" id="SHE90066.1"/>
    </source>
</evidence>
<dbReference type="GO" id="GO:0003861">
    <property type="term" value="F:3-isopropylmalate dehydratase activity"/>
    <property type="evidence" value="ECO:0007669"/>
    <property type="project" value="UniProtKB-UniRule"/>
</dbReference>
<comment type="catalytic activity">
    <reaction evidence="3">
        <text>(2R,3S)-3-isopropylmalate = (2S)-2-isopropylmalate</text>
        <dbReference type="Rhea" id="RHEA:32287"/>
        <dbReference type="ChEBI" id="CHEBI:1178"/>
        <dbReference type="ChEBI" id="CHEBI:35121"/>
        <dbReference type="EC" id="4.2.1.33"/>
    </reaction>
</comment>
<gene>
    <name evidence="3" type="primary">leuD</name>
    <name evidence="5" type="ORF">SAMN02745164_01369</name>
</gene>
<dbReference type="InterPro" id="IPR011827">
    <property type="entry name" value="LeuD_type2/HacB/DmdB"/>
</dbReference>
<keyword evidence="3" id="KW-0432">Leucine biosynthesis</keyword>
<keyword evidence="3" id="KW-0100">Branched-chain amino acid biosynthesis</keyword>
<dbReference type="CDD" id="cd01577">
    <property type="entry name" value="IPMI_Swivel"/>
    <property type="match status" value="1"/>
</dbReference>
<dbReference type="EMBL" id="FQUI01000021">
    <property type="protein sequence ID" value="SHE90066.1"/>
    <property type="molecule type" value="Genomic_DNA"/>
</dbReference>
<dbReference type="InterPro" id="IPR033940">
    <property type="entry name" value="IPMI_Swivel"/>
</dbReference>
<protein>
    <recommendedName>
        <fullName evidence="3">3-isopropylmalate dehydratase small subunit</fullName>
        <ecNumber evidence="3">4.2.1.33</ecNumber>
    </recommendedName>
    <alternativeName>
        <fullName evidence="3">Alpha-IPM isomerase</fullName>
        <shortName evidence="3">IPMI</shortName>
    </alternativeName>
    <alternativeName>
        <fullName evidence="3">Isopropylmalate isomerase</fullName>
    </alternativeName>
</protein>
<evidence type="ECO:0000256" key="2">
    <source>
        <dbReference type="ARBA" id="ARBA00023239"/>
    </source>
</evidence>
<evidence type="ECO:0000259" key="4">
    <source>
        <dbReference type="Pfam" id="PF00694"/>
    </source>
</evidence>
<dbReference type="PANTHER" id="PTHR43345">
    <property type="entry name" value="3-ISOPROPYLMALATE DEHYDRATASE SMALL SUBUNIT 2-RELATED-RELATED"/>
    <property type="match status" value="1"/>
</dbReference>
<keyword evidence="3" id="KW-0028">Amino-acid biosynthesis</keyword>
<dbReference type="InterPro" id="IPR000573">
    <property type="entry name" value="AconitaseA/IPMdHydase_ssu_swvl"/>
</dbReference>
<dbReference type="Proteomes" id="UP000184334">
    <property type="component" value="Unassembled WGS sequence"/>
</dbReference>
<comment type="subunit">
    <text evidence="3">Heterodimer of LeuC and LeuD.</text>
</comment>
<dbReference type="PANTHER" id="PTHR43345:SF2">
    <property type="entry name" value="3-ISOPROPYLMALATE DEHYDRATASE SMALL SUBUNIT 1"/>
    <property type="match status" value="1"/>
</dbReference>
<reference evidence="5" key="1">
    <citation type="submission" date="2016-11" db="EMBL/GenBank/DDBJ databases">
        <authorList>
            <person name="Varghese N."/>
            <person name="Submissions S."/>
        </authorList>
    </citation>
    <scope>NUCLEOTIDE SEQUENCE [LARGE SCALE GENOMIC DNA]</scope>
    <source>
        <strain evidence="5">DSM 16785</strain>
    </source>
</reference>
<dbReference type="STRING" id="1122195.SAMN02745164_01369"/>
<organism evidence="5 6">
    <name type="scientific">Marinitoga hydrogenitolerans (strain DSM 16785 / JCM 12826 / AT1271)</name>
    <dbReference type="NCBI Taxonomy" id="1122195"/>
    <lineage>
        <taxon>Bacteria</taxon>
        <taxon>Thermotogati</taxon>
        <taxon>Thermotogota</taxon>
        <taxon>Thermotogae</taxon>
        <taxon>Petrotogales</taxon>
        <taxon>Petrotogaceae</taxon>
        <taxon>Marinitoga</taxon>
    </lineage>
</organism>
<keyword evidence="6" id="KW-1185">Reference proteome</keyword>
<evidence type="ECO:0000313" key="6">
    <source>
        <dbReference type="Proteomes" id="UP000184334"/>
    </source>
</evidence>
<dbReference type="AlphaFoldDB" id="A0A1M4X9H1"/>
<dbReference type="UniPathway" id="UPA00048">
    <property type="reaction ID" value="UER00071"/>
</dbReference>
<dbReference type="NCBIfam" id="TIGR02087">
    <property type="entry name" value="LEUD_arch"/>
    <property type="match status" value="1"/>
</dbReference>
<keyword evidence="2 3" id="KW-0456">Lyase</keyword>
<dbReference type="SUPFAM" id="SSF52016">
    <property type="entry name" value="LeuD/IlvD-like"/>
    <property type="match status" value="1"/>
</dbReference>
<dbReference type="OrthoDB" id="9777465at2"/>
<evidence type="ECO:0000256" key="3">
    <source>
        <dbReference type="HAMAP-Rule" id="MF_01032"/>
    </source>
</evidence>
<evidence type="ECO:0000256" key="1">
    <source>
        <dbReference type="ARBA" id="ARBA00009869"/>
    </source>
</evidence>
<feature type="domain" description="Aconitase A/isopropylmalate dehydratase small subunit swivel" evidence="4">
    <location>
        <begin position="42"/>
        <end position="107"/>
    </location>
</feature>
<accession>A0A1M4X9H1</accession>
<dbReference type="Pfam" id="PF00694">
    <property type="entry name" value="Aconitase_C"/>
    <property type="match status" value="1"/>
</dbReference>
<proteinExistence type="inferred from homology"/>
<comment type="function">
    <text evidence="3">Catalyzes the isomerization between 2-isopropylmalate and 3-isopropylmalate, via the formation of 2-isopropylmaleate.</text>
</comment>
<dbReference type="InterPro" id="IPR050075">
    <property type="entry name" value="LeuD"/>
</dbReference>
<name>A0A1M4X9H1_MARH1</name>
<dbReference type="EC" id="4.2.1.33" evidence="3"/>
<dbReference type="HAMAP" id="MF_01032">
    <property type="entry name" value="LeuD_type2"/>
    <property type="match status" value="1"/>
</dbReference>